<organism evidence="2 3">
    <name type="scientific">Brevundimonas faecalis</name>
    <dbReference type="NCBI Taxonomy" id="947378"/>
    <lineage>
        <taxon>Bacteria</taxon>
        <taxon>Pseudomonadati</taxon>
        <taxon>Pseudomonadota</taxon>
        <taxon>Alphaproteobacteria</taxon>
        <taxon>Caulobacterales</taxon>
        <taxon>Caulobacteraceae</taxon>
        <taxon>Brevundimonas</taxon>
    </lineage>
</organism>
<dbReference type="RefSeq" id="WP_354087441.1">
    <property type="nucleotide sequence ID" value="NZ_JBEPTF010000001.1"/>
</dbReference>
<dbReference type="PROSITE" id="PS51257">
    <property type="entry name" value="PROKAR_LIPOPROTEIN"/>
    <property type="match status" value="1"/>
</dbReference>
<dbReference type="Gene3D" id="1.10.260.160">
    <property type="match status" value="1"/>
</dbReference>
<gene>
    <name evidence="2" type="ORF">ABIE19_000405</name>
</gene>
<feature type="chain" id="PRO_5047497873" evidence="1">
    <location>
        <begin position="29"/>
        <end position="406"/>
    </location>
</feature>
<accession>A0ABV2R7D8</accession>
<dbReference type="PIRSF" id="PIRSF029171">
    <property type="entry name" value="Esterase_LipA"/>
    <property type="match status" value="1"/>
</dbReference>
<evidence type="ECO:0000313" key="2">
    <source>
        <dbReference type="EMBL" id="MET4682496.1"/>
    </source>
</evidence>
<dbReference type="EMBL" id="JBEPTF010000001">
    <property type="protein sequence ID" value="MET4682496.1"/>
    <property type="molecule type" value="Genomic_DNA"/>
</dbReference>
<feature type="signal peptide" evidence="1">
    <location>
        <begin position="1"/>
        <end position="28"/>
    </location>
</feature>
<dbReference type="InterPro" id="IPR029058">
    <property type="entry name" value="AB_hydrolase_fold"/>
</dbReference>
<reference evidence="2 3" key="1">
    <citation type="submission" date="2024-06" db="EMBL/GenBank/DDBJ databases">
        <title>Sorghum-associated microbial communities from plants grown in Nebraska, USA.</title>
        <authorList>
            <person name="Schachtman D."/>
        </authorList>
    </citation>
    <scope>NUCLEOTIDE SEQUENCE [LARGE SCALE GENOMIC DNA]</scope>
    <source>
        <strain evidence="2 3">2814</strain>
    </source>
</reference>
<keyword evidence="1" id="KW-0732">Signal</keyword>
<evidence type="ECO:0000256" key="1">
    <source>
        <dbReference type="SAM" id="SignalP"/>
    </source>
</evidence>
<proteinExistence type="predicted"/>
<comment type="caution">
    <text evidence="2">The sequence shown here is derived from an EMBL/GenBank/DDBJ whole genome shotgun (WGS) entry which is preliminary data.</text>
</comment>
<sequence>MVLRLNRGSLLACVLAATPLALSACAAAAPARIESPAAPTRGALVSAVLLESPDRAALQAFADDLPGGLRVAQGADLYRLTYRTVSKGRSVEASALVAVPADPARLKGTVAYLHGTNVTRALSPSMPDRADGNQEAAVFAGAGYLTLLPDYIGLGVSTEPQAYVVVQPQVDASLDLLRAARTFAQREGWPLPSDLFLMGFSQGGQSAAGLHRELERTPLPGYVLKATAAIAGPHALADLLVEKTRPPASIEPVNIAYVAFAVTAYSVYYDRPLAQTVPADLAARLPGLFDGSHEPGEIIAALPADAADLFRPEVLAALQARPDHWLHRALAENDTDAWVPRAPLRIITGQADRDVTPASSRALYDHARARGGAVEWVSIEGADHMGTAAASYAPVLAWFDRLSATP</sequence>
<dbReference type="InterPro" id="IPR005152">
    <property type="entry name" value="Lipase_secreted"/>
</dbReference>
<dbReference type="SUPFAM" id="SSF53474">
    <property type="entry name" value="alpha/beta-Hydrolases"/>
    <property type="match status" value="1"/>
</dbReference>
<dbReference type="Proteomes" id="UP001549313">
    <property type="component" value="Unassembled WGS sequence"/>
</dbReference>
<protein>
    <submittedName>
        <fullName evidence="2">Esterase</fullName>
    </submittedName>
</protein>
<evidence type="ECO:0000313" key="3">
    <source>
        <dbReference type="Proteomes" id="UP001549313"/>
    </source>
</evidence>
<dbReference type="Gene3D" id="3.40.50.1820">
    <property type="entry name" value="alpha/beta hydrolase"/>
    <property type="match status" value="1"/>
</dbReference>
<dbReference type="PANTHER" id="PTHR34853:SF1">
    <property type="entry name" value="LIPASE 5"/>
    <property type="match status" value="1"/>
</dbReference>
<dbReference type="PANTHER" id="PTHR34853">
    <property type="match status" value="1"/>
</dbReference>
<name>A0ABV2R7D8_9CAUL</name>
<keyword evidence="3" id="KW-1185">Reference proteome</keyword>